<accession>A0A1H2TYH4</accession>
<dbReference type="STRING" id="356660.SAMN05444336_1011163"/>
<keyword evidence="5 10" id="KW-0418">Kinase</keyword>
<comment type="catalytic activity">
    <reaction evidence="7">
        <text>L-aspartate + ATP = 4-phospho-L-aspartate + ADP</text>
        <dbReference type="Rhea" id="RHEA:23776"/>
        <dbReference type="ChEBI" id="CHEBI:29991"/>
        <dbReference type="ChEBI" id="CHEBI:30616"/>
        <dbReference type="ChEBI" id="CHEBI:57535"/>
        <dbReference type="ChEBI" id="CHEBI:456216"/>
        <dbReference type="EC" id="2.7.2.4"/>
    </reaction>
</comment>
<evidence type="ECO:0000259" key="9">
    <source>
        <dbReference type="Pfam" id="PF00696"/>
    </source>
</evidence>
<dbReference type="Pfam" id="PF00696">
    <property type="entry name" value="AA_kinase"/>
    <property type="match status" value="1"/>
</dbReference>
<dbReference type="InterPro" id="IPR036393">
    <property type="entry name" value="AceGlu_kinase-like_sf"/>
</dbReference>
<dbReference type="Gene3D" id="3.40.1160.10">
    <property type="entry name" value="Acetylglutamate kinase-like"/>
    <property type="match status" value="1"/>
</dbReference>
<dbReference type="GO" id="GO:0005829">
    <property type="term" value="C:cytosol"/>
    <property type="evidence" value="ECO:0007669"/>
    <property type="project" value="TreeGrafter"/>
</dbReference>
<protein>
    <recommendedName>
        <fullName evidence="2">aspartate kinase</fullName>
        <ecNumber evidence="2">2.7.2.4</ecNumber>
    </recommendedName>
</protein>
<dbReference type="SUPFAM" id="SSF53633">
    <property type="entry name" value="Carbamate kinase-like"/>
    <property type="match status" value="1"/>
</dbReference>
<evidence type="ECO:0000256" key="1">
    <source>
        <dbReference type="ARBA" id="ARBA00010122"/>
    </source>
</evidence>
<keyword evidence="6" id="KW-0067">ATP-binding</keyword>
<feature type="compositionally biased region" description="Low complexity" evidence="8">
    <location>
        <begin position="487"/>
        <end position="505"/>
    </location>
</feature>
<proteinExistence type="inferred from homology"/>
<evidence type="ECO:0000256" key="7">
    <source>
        <dbReference type="ARBA" id="ARBA00047872"/>
    </source>
</evidence>
<reference evidence="10 11" key="1">
    <citation type="submission" date="2016-10" db="EMBL/GenBank/DDBJ databases">
        <authorList>
            <person name="de Groot N.N."/>
        </authorList>
    </citation>
    <scope>NUCLEOTIDE SEQUENCE [LARGE SCALE GENOMIC DNA]</scope>
    <source>
        <strain evidence="10 11">DSM 17890</strain>
    </source>
</reference>
<dbReference type="Gene3D" id="3.30.2130.10">
    <property type="entry name" value="VC0802-like"/>
    <property type="match status" value="1"/>
</dbReference>
<evidence type="ECO:0000256" key="8">
    <source>
        <dbReference type="SAM" id="MobiDB-lite"/>
    </source>
</evidence>
<dbReference type="GO" id="GO:0004072">
    <property type="term" value="F:aspartate kinase activity"/>
    <property type="evidence" value="ECO:0007669"/>
    <property type="project" value="UniProtKB-EC"/>
</dbReference>
<evidence type="ECO:0000256" key="6">
    <source>
        <dbReference type="ARBA" id="ARBA00022840"/>
    </source>
</evidence>
<dbReference type="SUPFAM" id="SSF55021">
    <property type="entry name" value="ACT-like"/>
    <property type="match status" value="1"/>
</dbReference>
<name>A0A1H2TYH4_9RHOB</name>
<dbReference type="PANTHER" id="PTHR21499">
    <property type="entry name" value="ASPARTATE KINASE"/>
    <property type="match status" value="1"/>
</dbReference>
<feature type="region of interest" description="Disordered" evidence="8">
    <location>
        <begin position="487"/>
        <end position="511"/>
    </location>
</feature>
<dbReference type="PANTHER" id="PTHR21499:SF3">
    <property type="entry name" value="ASPARTOKINASE"/>
    <property type="match status" value="1"/>
</dbReference>
<dbReference type="NCBIfam" id="NF006614">
    <property type="entry name" value="PRK09181.1"/>
    <property type="match status" value="1"/>
</dbReference>
<dbReference type="GO" id="GO:0009090">
    <property type="term" value="P:homoserine biosynthetic process"/>
    <property type="evidence" value="ECO:0007669"/>
    <property type="project" value="TreeGrafter"/>
</dbReference>
<dbReference type="InterPro" id="IPR045865">
    <property type="entry name" value="ACT-like_dom_sf"/>
</dbReference>
<dbReference type="GO" id="GO:0005524">
    <property type="term" value="F:ATP binding"/>
    <property type="evidence" value="ECO:0007669"/>
    <property type="project" value="UniProtKB-KW"/>
</dbReference>
<sequence length="511" mass="55561">MTRHDQISPSAAQNDRPAGLHTVEKIGGTSMSRSDELLGGLFIGDREEEALYNRVFVVSAYGGITDLLLEAKKSGAPGVYALFANADHDHGWSEALNVVARAMSEAHNKVLEESADIRAAEDFVRERIEGARSCLIDLQRLCSYGHFQLDEHMMTIRELLSGLGEAHSAFVTATLLRRHGVNARFVDLTGWRDESQPDLDERLDRGFEDIDLARELPIVTGYAQCREGLMREFDRGYSEVTFSRLAARTRAREAIVHKEFHLSSADPKVVGAEAVRKLGLTNYDVADQLSNLGMEAIHPSAAKTLRQAGIPLRVTNAFEPSDPGTLIDAEYGGATRVEMVTGLPVLSLEVFEQDMVGVKGYDARILEALTRHKVRIVSKSSNANTVTHYVDASLKLVKRAQSDIAASCPSARVRARKMALVSAIGRNLEGLSVARRSLQALEAAKVPVLALQDNGRAVDVQLLVPAERQDDAIRALHHELIERAEAEGPAADAPAPEAGSVAAPATLRSVA</sequence>
<evidence type="ECO:0000256" key="2">
    <source>
        <dbReference type="ARBA" id="ARBA00013059"/>
    </source>
</evidence>
<dbReference type="RefSeq" id="WP_092680121.1">
    <property type="nucleotide sequence ID" value="NZ_FNMZ01000001.1"/>
</dbReference>
<dbReference type="InterPro" id="IPR001048">
    <property type="entry name" value="Asp/Glu/Uridylate_kinase"/>
</dbReference>
<dbReference type="AlphaFoldDB" id="A0A1H2TYH4"/>
<evidence type="ECO:0000313" key="10">
    <source>
        <dbReference type="EMBL" id="SDW49006.1"/>
    </source>
</evidence>
<evidence type="ECO:0000256" key="4">
    <source>
        <dbReference type="ARBA" id="ARBA00022741"/>
    </source>
</evidence>
<comment type="similarity">
    <text evidence="1">Belongs to the aspartokinase family.</text>
</comment>
<evidence type="ECO:0000256" key="3">
    <source>
        <dbReference type="ARBA" id="ARBA00022679"/>
    </source>
</evidence>
<evidence type="ECO:0000256" key="5">
    <source>
        <dbReference type="ARBA" id="ARBA00022777"/>
    </source>
</evidence>
<keyword evidence="4" id="KW-0547">Nucleotide-binding</keyword>
<dbReference type="GO" id="GO:0009089">
    <property type="term" value="P:lysine biosynthetic process via diaminopimelate"/>
    <property type="evidence" value="ECO:0007669"/>
    <property type="project" value="TreeGrafter"/>
</dbReference>
<dbReference type="EMBL" id="FNMZ01000001">
    <property type="protein sequence ID" value="SDW49006.1"/>
    <property type="molecule type" value="Genomic_DNA"/>
</dbReference>
<keyword evidence="11" id="KW-1185">Reference proteome</keyword>
<gene>
    <name evidence="10" type="ORF">SAMN05444336_1011163</name>
</gene>
<evidence type="ECO:0000313" key="11">
    <source>
        <dbReference type="Proteomes" id="UP000199118"/>
    </source>
</evidence>
<dbReference type="EC" id="2.7.2.4" evidence="2"/>
<dbReference type="Proteomes" id="UP000199118">
    <property type="component" value="Unassembled WGS sequence"/>
</dbReference>
<organism evidence="10 11">
    <name type="scientific">Albimonas donghaensis</name>
    <dbReference type="NCBI Taxonomy" id="356660"/>
    <lineage>
        <taxon>Bacteria</taxon>
        <taxon>Pseudomonadati</taxon>
        <taxon>Pseudomonadota</taxon>
        <taxon>Alphaproteobacteria</taxon>
        <taxon>Rhodobacterales</taxon>
        <taxon>Paracoccaceae</taxon>
        <taxon>Albimonas</taxon>
    </lineage>
</organism>
<feature type="domain" description="Aspartate/glutamate/uridylate kinase" evidence="9">
    <location>
        <begin position="22"/>
        <end position="316"/>
    </location>
</feature>
<dbReference type="OrthoDB" id="9799110at2"/>
<dbReference type="CDD" id="cd04910">
    <property type="entry name" value="ACT_AK-Ectoine_1"/>
    <property type="match status" value="1"/>
</dbReference>
<keyword evidence="3" id="KW-0808">Transferase</keyword>